<sequence>MNNPDVFSVQRRVEFCETDAAGIVHFAAFFPWMESAEHALLRSLGISVLPRHQDDTKPLTWPRVSAQCDYLSAARFEDELTVDVSVRNIGRSSVTYRFTFRCGDRMLARGQVVSVCCELAAHGKLTKAPIPDSIRDALSCYLDAPESSRTSPDQPSV</sequence>
<dbReference type="EC" id="3.1.2.28" evidence="4"/>
<dbReference type="PROSITE" id="PS01328">
    <property type="entry name" value="4HBCOA_THIOESTERASE"/>
    <property type="match status" value="1"/>
</dbReference>
<evidence type="ECO:0000313" key="4">
    <source>
        <dbReference type="EMBL" id="TWT72147.1"/>
    </source>
</evidence>
<dbReference type="PANTHER" id="PTHR31793:SF27">
    <property type="entry name" value="NOVEL THIOESTERASE SUPERFAMILY DOMAIN AND SAPOSIN A-TYPE DOMAIN CONTAINING PROTEIN (0610012H03RIK)"/>
    <property type="match status" value="1"/>
</dbReference>
<dbReference type="CDD" id="cd00586">
    <property type="entry name" value="4HBT"/>
    <property type="match status" value="1"/>
</dbReference>
<organism evidence="4 5">
    <name type="scientific">Crateriforma conspicua</name>
    <dbReference type="NCBI Taxonomy" id="2527996"/>
    <lineage>
        <taxon>Bacteria</taxon>
        <taxon>Pseudomonadati</taxon>
        <taxon>Planctomycetota</taxon>
        <taxon>Planctomycetia</taxon>
        <taxon>Planctomycetales</taxon>
        <taxon>Planctomycetaceae</taxon>
        <taxon>Crateriforma</taxon>
    </lineage>
</organism>
<dbReference type="InterPro" id="IPR008272">
    <property type="entry name" value="HB-CoA_thioesterase_AS"/>
</dbReference>
<evidence type="ECO:0000259" key="3">
    <source>
        <dbReference type="Pfam" id="PF03061"/>
    </source>
</evidence>
<evidence type="ECO:0000256" key="2">
    <source>
        <dbReference type="ARBA" id="ARBA00022801"/>
    </source>
</evidence>
<evidence type="ECO:0000256" key="1">
    <source>
        <dbReference type="ARBA" id="ARBA00005953"/>
    </source>
</evidence>
<comment type="caution">
    <text evidence="4">The sequence shown here is derived from an EMBL/GenBank/DDBJ whole genome shotgun (WGS) entry which is preliminary data.</text>
</comment>
<gene>
    <name evidence="4" type="ORF">Pan14r_44640</name>
</gene>
<name>A0A5C5Y8Z1_9PLAN</name>
<dbReference type="Pfam" id="PF03061">
    <property type="entry name" value="4HBT"/>
    <property type="match status" value="1"/>
</dbReference>
<dbReference type="InterPro" id="IPR029069">
    <property type="entry name" value="HotDog_dom_sf"/>
</dbReference>
<dbReference type="Gene3D" id="3.10.129.10">
    <property type="entry name" value="Hotdog Thioesterase"/>
    <property type="match status" value="1"/>
</dbReference>
<dbReference type="RefSeq" id="WP_197203928.1">
    <property type="nucleotide sequence ID" value="NZ_SJPL01000001.1"/>
</dbReference>
<dbReference type="GO" id="GO:0047617">
    <property type="term" value="F:fatty acyl-CoA hydrolase activity"/>
    <property type="evidence" value="ECO:0007669"/>
    <property type="project" value="TreeGrafter"/>
</dbReference>
<dbReference type="InterPro" id="IPR050563">
    <property type="entry name" value="4-hydroxybenzoyl-CoA_TE"/>
</dbReference>
<dbReference type="Proteomes" id="UP000317238">
    <property type="component" value="Unassembled WGS sequence"/>
</dbReference>
<evidence type="ECO:0000313" key="5">
    <source>
        <dbReference type="Proteomes" id="UP000317238"/>
    </source>
</evidence>
<dbReference type="SUPFAM" id="SSF54637">
    <property type="entry name" value="Thioesterase/thiol ester dehydrase-isomerase"/>
    <property type="match status" value="1"/>
</dbReference>
<reference evidence="4 5" key="1">
    <citation type="submission" date="2019-02" db="EMBL/GenBank/DDBJ databases">
        <title>Deep-cultivation of Planctomycetes and their phenomic and genomic characterization uncovers novel biology.</title>
        <authorList>
            <person name="Wiegand S."/>
            <person name="Jogler M."/>
            <person name="Boedeker C."/>
            <person name="Pinto D."/>
            <person name="Vollmers J."/>
            <person name="Rivas-Marin E."/>
            <person name="Kohn T."/>
            <person name="Peeters S.H."/>
            <person name="Heuer A."/>
            <person name="Rast P."/>
            <person name="Oberbeckmann S."/>
            <person name="Bunk B."/>
            <person name="Jeske O."/>
            <person name="Meyerdierks A."/>
            <person name="Storesund J.E."/>
            <person name="Kallscheuer N."/>
            <person name="Luecker S."/>
            <person name="Lage O.M."/>
            <person name="Pohl T."/>
            <person name="Merkel B.J."/>
            <person name="Hornburger P."/>
            <person name="Mueller R.-W."/>
            <person name="Bruemmer F."/>
            <person name="Labrenz M."/>
            <person name="Spormann A.M."/>
            <person name="Op Den Camp H."/>
            <person name="Overmann J."/>
            <person name="Amann R."/>
            <person name="Jetten M.S.M."/>
            <person name="Mascher T."/>
            <person name="Medema M.H."/>
            <person name="Devos D.P."/>
            <person name="Kaster A.-K."/>
            <person name="Ovreas L."/>
            <person name="Rohde M."/>
            <person name="Galperin M.Y."/>
            <person name="Jogler C."/>
        </authorList>
    </citation>
    <scope>NUCLEOTIDE SEQUENCE [LARGE SCALE GENOMIC DNA]</scope>
    <source>
        <strain evidence="4 5">Pan14r</strain>
    </source>
</reference>
<keyword evidence="2 4" id="KW-0378">Hydrolase</keyword>
<comment type="similarity">
    <text evidence="1">Belongs to the 4-hydroxybenzoyl-CoA thioesterase family.</text>
</comment>
<dbReference type="EMBL" id="SJPL01000001">
    <property type="protein sequence ID" value="TWT72147.1"/>
    <property type="molecule type" value="Genomic_DNA"/>
</dbReference>
<dbReference type="PANTHER" id="PTHR31793">
    <property type="entry name" value="4-HYDROXYBENZOYL-COA THIOESTERASE FAMILY MEMBER"/>
    <property type="match status" value="1"/>
</dbReference>
<dbReference type="AlphaFoldDB" id="A0A5C5Y8Z1"/>
<proteinExistence type="inferred from homology"/>
<keyword evidence="5" id="KW-1185">Reference proteome</keyword>
<dbReference type="GO" id="GO:0061522">
    <property type="term" value="F:1,4-dihydroxy-2-naphthoyl-CoA thioesterase activity"/>
    <property type="evidence" value="ECO:0007669"/>
    <property type="project" value="UniProtKB-EC"/>
</dbReference>
<feature type="domain" description="Thioesterase" evidence="3">
    <location>
        <begin position="22"/>
        <end position="107"/>
    </location>
</feature>
<accession>A0A5C5Y8Z1</accession>
<dbReference type="InterPro" id="IPR006683">
    <property type="entry name" value="Thioestr_dom"/>
</dbReference>
<protein>
    <submittedName>
        <fullName evidence="4">1,4-dihydroxy-2-naphthoyl-CoA hydrolase</fullName>
        <ecNumber evidence="4">3.1.2.28</ecNumber>
    </submittedName>
</protein>